<comment type="caution">
    <text evidence="1">The sequence shown here is derived from an EMBL/GenBank/DDBJ whole genome shotgun (WGS) entry which is preliminary data.</text>
</comment>
<evidence type="ECO:0000313" key="2">
    <source>
        <dbReference type="Proteomes" id="UP000175989"/>
    </source>
</evidence>
<name>A0A1E7W4T3_9BURK</name>
<reference evidence="2" key="1">
    <citation type="journal article" date="2016" name="Front. Microbiol.">
        <title>Molecular Keys to the Janthinobacterium and Duganella spp. Interaction with the Plant Pathogen Fusarium graminearum.</title>
        <authorList>
            <person name="Haack F.S."/>
            <person name="Poehlein A."/>
            <person name="Kroger C."/>
            <person name="Voigt C.A."/>
            <person name="Piepenbring M."/>
            <person name="Bode H.B."/>
            <person name="Daniel R."/>
            <person name="Schafer W."/>
            <person name="Streit W.R."/>
        </authorList>
    </citation>
    <scope>NUCLEOTIDE SEQUENCE [LARGE SCALE GENOMIC DNA]</scope>
    <source>
        <strain evidence="2">T54</strain>
    </source>
</reference>
<dbReference type="EMBL" id="LROM01000156">
    <property type="protein sequence ID" value="OEZ90707.1"/>
    <property type="molecule type" value="Genomic_DNA"/>
</dbReference>
<sequence>MNESPVKRRFMAEKYKAAIYEHFCDPKNYSLSTGPVYGEEYKKLCNFLVEGYADLMTVDDARVLLIQSEASLTDRLFGGDLEGMPQTEYAKVVAQSAAETFSSYPRRYSCAMSIPQFFFGGLDGSEIEIAEDLRLILPNIDKCEAILIYYGEGFYIRGSKSPFATRLATLAKIFTFIVSKISTQPFDNYGAVSKFSVFSETGKLIGDIEPVEGLSYLLGGIRVSRYSLGQATFSEAVAQDAAPAEIKKYVLAVAPLIKSLRTREFSRIATAIEWYVDSIGVYNQTVALLEVCIGLEALLGEEADMSEMTKRLCDRLAFTLGKTPSERKRYHSDYLALLQLRGKLVHAKIFRLKKDDELVLENGRKMLKKMIDHEVEHICHDWTCIGLIGPV</sequence>
<organism evidence="1 2">
    <name type="scientific">Duganella phyllosphaerae</name>
    <dbReference type="NCBI Taxonomy" id="762836"/>
    <lineage>
        <taxon>Bacteria</taxon>
        <taxon>Pseudomonadati</taxon>
        <taxon>Pseudomonadota</taxon>
        <taxon>Betaproteobacteria</taxon>
        <taxon>Burkholderiales</taxon>
        <taxon>Oxalobacteraceae</taxon>
        <taxon>Telluria group</taxon>
        <taxon>Duganella</taxon>
    </lineage>
</organism>
<accession>A0A1E7W4T3</accession>
<dbReference type="AlphaFoldDB" id="A0A1E7W4T3"/>
<keyword evidence="2" id="KW-1185">Reference proteome</keyword>
<dbReference type="OrthoDB" id="8690398at2"/>
<proteinExistence type="predicted"/>
<evidence type="ECO:0000313" key="1">
    <source>
        <dbReference type="EMBL" id="OEZ90707.1"/>
    </source>
</evidence>
<protein>
    <submittedName>
        <fullName evidence="1">Uncharacterized protein</fullName>
    </submittedName>
</protein>
<dbReference type="Proteomes" id="UP000175989">
    <property type="component" value="Unassembled WGS sequence"/>
</dbReference>
<dbReference type="RefSeq" id="WP_141749701.1">
    <property type="nucleotide sequence ID" value="NZ_LROM01000156.1"/>
</dbReference>
<gene>
    <name evidence="1" type="ORF">DUPY_53140</name>
</gene>